<dbReference type="AlphaFoldDB" id="A0A0N4UHB7"/>
<feature type="transmembrane region" description="Helical" evidence="1">
    <location>
        <begin position="219"/>
        <end position="238"/>
    </location>
</feature>
<feature type="transmembrane region" description="Helical" evidence="1">
    <location>
        <begin position="193"/>
        <end position="213"/>
    </location>
</feature>
<keyword evidence="5" id="KW-1185">Reference proteome</keyword>
<proteinExistence type="predicted"/>
<organism evidence="4 6">
    <name type="scientific">Dracunculus medinensis</name>
    <name type="common">Guinea worm</name>
    <dbReference type="NCBI Taxonomy" id="318479"/>
    <lineage>
        <taxon>Eukaryota</taxon>
        <taxon>Metazoa</taxon>
        <taxon>Ecdysozoa</taxon>
        <taxon>Nematoda</taxon>
        <taxon>Chromadorea</taxon>
        <taxon>Rhabditida</taxon>
        <taxon>Spirurina</taxon>
        <taxon>Dracunculoidea</taxon>
        <taxon>Dracunculidae</taxon>
        <taxon>Dracunculus</taxon>
    </lineage>
</organism>
<evidence type="ECO:0000313" key="4">
    <source>
        <dbReference type="Proteomes" id="UP000038040"/>
    </source>
</evidence>
<dbReference type="EMBL" id="UYYG01001190">
    <property type="protein sequence ID" value="VDN59792.1"/>
    <property type="molecule type" value="Genomic_DNA"/>
</dbReference>
<name>A0A0N4UHB7_DRAME</name>
<accession>A0A0N4UHB7</accession>
<dbReference type="InterPro" id="IPR006202">
    <property type="entry name" value="Neur_chan_lig-bd"/>
</dbReference>
<dbReference type="Proteomes" id="UP000274756">
    <property type="component" value="Unassembled WGS sequence"/>
</dbReference>
<dbReference type="Proteomes" id="UP000038040">
    <property type="component" value="Unplaced"/>
</dbReference>
<dbReference type="InterPro" id="IPR036734">
    <property type="entry name" value="Neur_chan_lig-bd_sf"/>
</dbReference>
<keyword evidence="1" id="KW-1133">Transmembrane helix</keyword>
<reference evidence="6" key="1">
    <citation type="submission" date="2017-02" db="UniProtKB">
        <authorList>
            <consortium name="WormBaseParasite"/>
        </authorList>
    </citation>
    <scope>IDENTIFICATION</scope>
</reference>
<dbReference type="Pfam" id="PF02931">
    <property type="entry name" value="Neur_chan_LBD"/>
    <property type="match status" value="1"/>
</dbReference>
<reference evidence="3 5" key="2">
    <citation type="submission" date="2018-11" db="EMBL/GenBank/DDBJ databases">
        <authorList>
            <consortium name="Pathogen Informatics"/>
        </authorList>
    </citation>
    <scope>NUCLEOTIDE SEQUENCE [LARGE SCALE GENOMIC DNA]</scope>
</reference>
<dbReference type="WBParaSite" id="DME_0000693301-mRNA-1">
    <property type="protein sequence ID" value="DME_0000693301-mRNA-1"/>
    <property type="gene ID" value="DME_0000693301"/>
</dbReference>
<dbReference type="Gene3D" id="1.20.58.390">
    <property type="entry name" value="Neurotransmitter-gated ion-channel transmembrane domain"/>
    <property type="match status" value="1"/>
</dbReference>
<dbReference type="InterPro" id="IPR038050">
    <property type="entry name" value="Neuro_actylchol_rec"/>
</dbReference>
<evidence type="ECO:0000313" key="6">
    <source>
        <dbReference type="WBParaSite" id="DME_0000693301-mRNA-1"/>
    </source>
</evidence>
<evidence type="ECO:0000313" key="3">
    <source>
        <dbReference type="EMBL" id="VDN59792.1"/>
    </source>
</evidence>
<dbReference type="GO" id="GO:0016020">
    <property type="term" value="C:membrane"/>
    <property type="evidence" value="ECO:0007669"/>
    <property type="project" value="InterPro"/>
</dbReference>
<dbReference type="Gene3D" id="2.70.170.10">
    <property type="entry name" value="Neurotransmitter-gated ion-channel ligand-binding domain"/>
    <property type="match status" value="1"/>
</dbReference>
<dbReference type="STRING" id="318479.A0A0N4UHB7"/>
<gene>
    <name evidence="3" type="ORF">DME_LOCUS9765</name>
</gene>
<evidence type="ECO:0000256" key="1">
    <source>
        <dbReference type="SAM" id="Phobius"/>
    </source>
</evidence>
<keyword evidence="1" id="KW-0812">Transmembrane</keyword>
<sequence length="264" mass="30853">MTLPSASEQTNDIKRLVENEKIILKKIFVTNIYDNTQPSQLPTTVLSFMFIDHIEQLNEKEQIMNMHCSILFHWKDNRIVWEPKDYGNVRKISRMKGELPAMRLRSDQAMQYYNTDVTLKFSRWSSLTQRNDIFGSTVPAKQNIRSGEFIVVNSSVQPLYILPFGRITANESLDKPEVMRSILRFEINFQRKISYYILTVALPLFCITTVSYMVSTIKIAKLSIIWLLLCLILQIIIYTQIINRIPPNQLHSPLCGNLLFRHYC</sequence>
<feature type="domain" description="Neurotransmitter-gated ion-channel ligand-binding" evidence="2">
    <location>
        <begin position="37"/>
        <end position="94"/>
    </location>
</feature>
<dbReference type="GO" id="GO:0005230">
    <property type="term" value="F:extracellular ligand-gated monoatomic ion channel activity"/>
    <property type="evidence" value="ECO:0007669"/>
    <property type="project" value="InterPro"/>
</dbReference>
<evidence type="ECO:0000259" key="2">
    <source>
        <dbReference type="Pfam" id="PF02931"/>
    </source>
</evidence>
<dbReference type="OrthoDB" id="5975154at2759"/>
<keyword evidence="1" id="KW-0472">Membrane</keyword>
<protein>
    <submittedName>
        <fullName evidence="6">Neur_chan_LBD domain-containing protein</fullName>
    </submittedName>
</protein>
<evidence type="ECO:0000313" key="5">
    <source>
        <dbReference type="Proteomes" id="UP000274756"/>
    </source>
</evidence>
<dbReference type="SUPFAM" id="SSF63712">
    <property type="entry name" value="Nicotinic receptor ligand binding domain-like"/>
    <property type="match status" value="1"/>
</dbReference>